<dbReference type="GO" id="GO:0016887">
    <property type="term" value="F:ATP hydrolysis activity"/>
    <property type="evidence" value="ECO:0007669"/>
    <property type="project" value="InterPro"/>
</dbReference>
<feature type="transmembrane region" description="Helical" evidence="8">
    <location>
        <begin position="12"/>
        <end position="40"/>
    </location>
</feature>
<dbReference type="SUPFAM" id="SSF90123">
    <property type="entry name" value="ABC transporter transmembrane region"/>
    <property type="match status" value="1"/>
</dbReference>
<name>A0A8J6P7T2_9BACT</name>
<protein>
    <submittedName>
        <fullName evidence="11">ATP-binding cassette domain-containing protein</fullName>
    </submittedName>
</protein>
<dbReference type="Gene3D" id="1.20.1560.10">
    <property type="entry name" value="ABC transporter type 1, transmembrane domain"/>
    <property type="match status" value="1"/>
</dbReference>
<dbReference type="Proteomes" id="UP000605201">
    <property type="component" value="Unassembled WGS sequence"/>
</dbReference>
<feature type="compositionally biased region" description="Basic and acidic residues" evidence="7">
    <location>
        <begin position="560"/>
        <end position="580"/>
    </location>
</feature>
<dbReference type="InterPro" id="IPR011527">
    <property type="entry name" value="ABC1_TM_dom"/>
</dbReference>
<evidence type="ECO:0000256" key="7">
    <source>
        <dbReference type="SAM" id="MobiDB-lite"/>
    </source>
</evidence>
<dbReference type="PROSITE" id="PS50893">
    <property type="entry name" value="ABC_TRANSPORTER_2"/>
    <property type="match status" value="1"/>
</dbReference>
<evidence type="ECO:0000256" key="3">
    <source>
        <dbReference type="ARBA" id="ARBA00022741"/>
    </source>
</evidence>
<organism evidence="11 12">
    <name type="scientific">Candidatus Desulfatibia vada</name>
    <dbReference type="NCBI Taxonomy" id="2841696"/>
    <lineage>
        <taxon>Bacteria</taxon>
        <taxon>Pseudomonadati</taxon>
        <taxon>Thermodesulfobacteriota</taxon>
        <taxon>Desulfobacteria</taxon>
        <taxon>Desulfobacterales</taxon>
        <taxon>Desulfobacterales incertae sedis</taxon>
        <taxon>Candidatus Desulfatibia</taxon>
    </lineage>
</organism>
<evidence type="ECO:0000313" key="12">
    <source>
        <dbReference type="Proteomes" id="UP000605201"/>
    </source>
</evidence>
<keyword evidence="4 11" id="KW-0067">ATP-binding</keyword>
<dbReference type="InterPro" id="IPR039421">
    <property type="entry name" value="Type_1_exporter"/>
</dbReference>
<dbReference type="PANTHER" id="PTHR43394">
    <property type="entry name" value="ATP-DEPENDENT PERMEASE MDL1, MITOCHONDRIAL"/>
    <property type="match status" value="1"/>
</dbReference>
<feature type="transmembrane region" description="Helical" evidence="8">
    <location>
        <begin position="139"/>
        <end position="166"/>
    </location>
</feature>
<feature type="domain" description="ABC transmembrane type-1" evidence="10">
    <location>
        <begin position="18"/>
        <end position="297"/>
    </location>
</feature>
<dbReference type="Pfam" id="PF00664">
    <property type="entry name" value="ABC_membrane"/>
    <property type="match status" value="1"/>
</dbReference>
<evidence type="ECO:0000256" key="1">
    <source>
        <dbReference type="ARBA" id="ARBA00004651"/>
    </source>
</evidence>
<keyword evidence="5 8" id="KW-1133">Transmembrane helix</keyword>
<evidence type="ECO:0000256" key="6">
    <source>
        <dbReference type="ARBA" id="ARBA00023136"/>
    </source>
</evidence>
<feature type="transmembrane region" description="Helical" evidence="8">
    <location>
        <begin position="52"/>
        <end position="69"/>
    </location>
</feature>
<evidence type="ECO:0000259" key="9">
    <source>
        <dbReference type="PROSITE" id="PS50893"/>
    </source>
</evidence>
<dbReference type="GO" id="GO:0005524">
    <property type="term" value="F:ATP binding"/>
    <property type="evidence" value="ECO:0007669"/>
    <property type="project" value="UniProtKB-KW"/>
</dbReference>
<keyword evidence="2 8" id="KW-0812">Transmembrane</keyword>
<dbReference type="GO" id="GO:0005886">
    <property type="term" value="C:plasma membrane"/>
    <property type="evidence" value="ECO:0007669"/>
    <property type="project" value="UniProtKB-SubCell"/>
</dbReference>
<keyword evidence="6 8" id="KW-0472">Membrane</keyword>
<dbReference type="PANTHER" id="PTHR43394:SF1">
    <property type="entry name" value="ATP-BINDING CASSETTE SUB-FAMILY B MEMBER 10, MITOCHONDRIAL"/>
    <property type="match status" value="1"/>
</dbReference>
<proteinExistence type="predicted"/>
<keyword evidence="3" id="KW-0547">Nucleotide-binding</keyword>
<dbReference type="InterPro" id="IPR003439">
    <property type="entry name" value="ABC_transporter-like_ATP-bd"/>
</dbReference>
<dbReference type="EMBL" id="JACNIG010000399">
    <property type="protein sequence ID" value="MBC8434217.1"/>
    <property type="molecule type" value="Genomic_DNA"/>
</dbReference>
<dbReference type="PROSITE" id="PS50929">
    <property type="entry name" value="ABC_TM1F"/>
    <property type="match status" value="1"/>
</dbReference>
<feature type="compositionally biased region" description="Basic and acidic residues" evidence="7">
    <location>
        <begin position="589"/>
        <end position="604"/>
    </location>
</feature>
<evidence type="ECO:0000256" key="8">
    <source>
        <dbReference type="SAM" id="Phobius"/>
    </source>
</evidence>
<feature type="domain" description="ABC transporter" evidence="9">
    <location>
        <begin position="328"/>
        <end position="564"/>
    </location>
</feature>
<comment type="caution">
    <text evidence="11">The sequence shown here is derived from an EMBL/GenBank/DDBJ whole genome shotgun (WGS) entry which is preliminary data.</text>
</comment>
<evidence type="ECO:0000256" key="5">
    <source>
        <dbReference type="ARBA" id="ARBA00022989"/>
    </source>
</evidence>
<evidence type="ECO:0000256" key="4">
    <source>
        <dbReference type="ARBA" id="ARBA00022840"/>
    </source>
</evidence>
<dbReference type="SUPFAM" id="SSF52540">
    <property type="entry name" value="P-loop containing nucleoside triphosphate hydrolases"/>
    <property type="match status" value="1"/>
</dbReference>
<dbReference type="SMART" id="SM00382">
    <property type="entry name" value="AAA"/>
    <property type="match status" value="1"/>
</dbReference>
<dbReference type="InterPro" id="IPR036640">
    <property type="entry name" value="ABC1_TM_sf"/>
</dbReference>
<dbReference type="Gene3D" id="3.40.50.300">
    <property type="entry name" value="P-loop containing nucleotide triphosphate hydrolases"/>
    <property type="match status" value="1"/>
</dbReference>
<comment type="subcellular location">
    <subcellularLocation>
        <location evidence="1">Cell membrane</location>
        <topology evidence="1">Multi-pass membrane protein</topology>
    </subcellularLocation>
</comment>
<dbReference type="GO" id="GO:0015421">
    <property type="term" value="F:ABC-type oligopeptide transporter activity"/>
    <property type="evidence" value="ECO:0007669"/>
    <property type="project" value="TreeGrafter"/>
</dbReference>
<evidence type="ECO:0000313" key="11">
    <source>
        <dbReference type="EMBL" id="MBC8434217.1"/>
    </source>
</evidence>
<evidence type="ECO:0000256" key="2">
    <source>
        <dbReference type="ARBA" id="ARBA00022692"/>
    </source>
</evidence>
<dbReference type="InterPro" id="IPR003593">
    <property type="entry name" value="AAA+_ATPase"/>
</dbReference>
<dbReference type="InterPro" id="IPR027417">
    <property type="entry name" value="P-loop_NTPase"/>
</dbReference>
<gene>
    <name evidence="11" type="ORF">H8D96_20095</name>
</gene>
<dbReference type="Pfam" id="PF00005">
    <property type="entry name" value="ABC_tran"/>
    <property type="match status" value="1"/>
</dbReference>
<accession>A0A8J6P7T2</accession>
<sequence length="604" mass="66291">MQELFRRLRVRPGLTFQILICSLLINLFALAGPIFVILVLSRYVSSGLDGTLVTLTLGVLIVIFLEVIFRKMRIRIAAVVSPEQDVHTAESAFYVLTHARMQNLEQLPLSLRQEIIRGLDSIQNAYGPNNLTACMDVPFALLFIGAIWLLSPILATIAGVCTLLSISLTLMGTRRGQAFVNLLLTATSARSALVTSALNSADAVRAYNGRDFIQKDWTGQTRKVQAIHRKMLGSSALVESLSKGIIGLMTVGIYATGAKLVVTGSLTVGALIGANILASRALGPFMRLPRIAEQLAKARQAIVRLNEFSRLPMESRDGTVLKTYTGRLEFKDLAFAHPGGSSPLFESLDLRLEPGQALAVYGPNGSGKTTLARLVVGLLTPSRGQIFADGIDLRQVRLKWWRKQIIYLPQEPTFLIGTIRDNILLADPEIDEKRLNKIIGLSGLREFLDKSPKGLLTPIRDNAGDLSLGIRRRLALAMALASDGRAVIMDEPTEALDFDGKARIYALLNALRKQGRTIVVFSHDRNILKGADYIIDLGVKPIPKIAVRPVQPCIVTSPDPETHQKIVAEKTKKQKQESRSDNVTTLKTPDFKESHKESAAQRES</sequence>
<reference evidence="11 12" key="1">
    <citation type="submission" date="2020-08" db="EMBL/GenBank/DDBJ databases">
        <title>Bridging the membrane lipid divide: bacteria of the FCB group superphylum have the potential to synthesize archaeal ether lipids.</title>
        <authorList>
            <person name="Villanueva L."/>
            <person name="Von Meijenfeldt F.A.B."/>
            <person name="Westbye A.B."/>
            <person name="Yadav S."/>
            <person name="Hopmans E.C."/>
            <person name="Dutilh B.E."/>
            <person name="Sinninghe Damste J.S."/>
        </authorList>
    </citation>
    <scope>NUCLEOTIDE SEQUENCE [LARGE SCALE GENOMIC DNA]</scope>
    <source>
        <strain evidence="11">NIOZ-UU17</strain>
    </source>
</reference>
<feature type="region of interest" description="Disordered" evidence="7">
    <location>
        <begin position="556"/>
        <end position="604"/>
    </location>
</feature>
<evidence type="ECO:0000259" key="10">
    <source>
        <dbReference type="PROSITE" id="PS50929"/>
    </source>
</evidence>
<dbReference type="AlphaFoldDB" id="A0A8J6P7T2"/>